<proteinExistence type="predicted"/>
<reference evidence="1 2" key="2">
    <citation type="journal article" date="2022" name="Mol. Ecol. Resour.">
        <title>The genomes of chicory, endive, great burdock and yacon provide insights into Asteraceae paleo-polyploidization history and plant inulin production.</title>
        <authorList>
            <person name="Fan W."/>
            <person name="Wang S."/>
            <person name="Wang H."/>
            <person name="Wang A."/>
            <person name="Jiang F."/>
            <person name="Liu H."/>
            <person name="Zhao H."/>
            <person name="Xu D."/>
            <person name="Zhang Y."/>
        </authorList>
    </citation>
    <scope>NUCLEOTIDE SEQUENCE [LARGE SCALE GENOMIC DNA]</scope>
    <source>
        <strain evidence="2">cv. Yunnan</strain>
        <tissue evidence="1">Leaves</tissue>
    </source>
</reference>
<sequence>MALAAVMIQRTASSATVRLIRSVHLAAVDDSHSRFRFSTITRATEVLSSSTNATTSPNDLHGSFIRYNRISFCSPRGYSTASLFNPEDYTEMAWEGIVGGAQAAQLNKQQIVESEHLMKALSEQKDGLARRILTKAGLDNTSVLQDTDNFNQSDPSDPWLGSNLSSLLENARKFKKQMGDDFVSVEHLISFRCKIWKAVVYRFEPK</sequence>
<protein>
    <submittedName>
        <fullName evidence="1">Uncharacterized protein</fullName>
    </submittedName>
</protein>
<evidence type="ECO:0000313" key="2">
    <source>
        <dbReference type="Proteomes" id="UP001056120"/>
    </source>
</evidence>
<name>A0ACB9IYB6_9ASTR</name>
<keyword evidence="2" id="KW-1185">Reference proteome</keyword>
<evidence type="ECO:0000313" key="1">
    <source>
        <dbReference type="EMBL" id="KAI3812683.1"/>
    </source>
</evidence>
<gene>
    <name evidence="1" type="ORF">L1987_17395</name>
</gene>
<dbReference type="EMBL" id="CM042023">
    <property type="protein sequence ID" value="KAI3812683.1"/>
    <property type="molecule type" value="Genomic_DNA"/>
</dbReference>
<reference evidence="2" key="1">
    <citation type="journal article" date="2022" name="Mol. Ecol. Resour.">
        <title>The genomes of chicory, endive, great burdock and yacon provide insights into Asteraceae palaeo-polyploidization history and plant inulin production.</title>
        <authorList>
            <person name="Fan W."/>
            <person name="Wang S."/>
            <person name="Wang H."/>
            <person name="Wang A."/>
            <person name="Jiang F."/>
            <person name="Liu H."/>
            <person name="Zhao H."/>
            <person name="Xu D."/>
            <person name="Zhang Y."/>
        </authorList>
    </citation>
    <scope>NUCLEOTIDE SEQUENCE [LARGE SCALE GENOMIC DNA]</scope>
    <source>
        <strain evidence="2">cv. Yunnan</strain>
    </source>
</reference>
<organism evidence="1 2">
    <name type="scientific">Smallanthus sonchifolius</name>
    <dbReference type="NCBI Taxonomy" id="185202"/>
    <lineage>
        <taxon>Eukaryota</taxon>
        <taxon>Viridiplantae</taxon>
        <taxon>Streptophyta</taxon>
        <taxon>Embryophyta</taxon>
        <taxon>Tracheophyta</taxon>
        <taxon>Spermatophyta</taxon>
        <taxon>Magnoliopsida</taxon>
        <taxon>eudicotyledons</taxon>
        <taxon>Gunneridae</taxon>
        <taxon>Pentapetalae</taxon>
        <taxon>asterids</taxon>
        <taxon>campanulids</taxon>
        <taxon>Asterales</taxon>
        <taxon>Asteraceae</taxon>
        <taxon>Asteroideae</taxon>
        <taxon>Heliantheae alliance</taxon>
        <taxon>Millerieae</taxon>
        <taxon>Smallanthus</taxon>
    </lineage>
</organism>
<dbReference type="Proteomes" id="UP001056120">
    <property type="component" value="Linkage Group LG06"/>
</dbReference>
<comment type="caution">
    <text evidence="1">The sequence shown here is derived from an EMBL/GenBank/DDBJ whole genome shotgun (WGS) entry which is preliminary data.</text>
</comment>
<accession>A0ACB9IYB6</accession>